<accession>A0AA38J1B4</accession>
<organism evidence="3 4">
    <name type="scientific">Zophobas morio</name>
    <dbReference type="NCBI Taxonomy" id="2755281"/>
    <lineage>
        <taxon>Eukaryota</taxon>
        <taxon>Metazoa</taxon>
        <taxon>Ecdysozoa</taxon>
        <taxon>Arthropoda</taxon>
        <taxon>Hexapoda</taxon>
        <taxon>Insecta</taxon>
        <taxon>Pterygota</taxon>
        <taxon>Neoptera</taxon>
        <taxon>Endopterygota</taxon>
        <taxon>Coleoptera</taxon>
        <taxon>Polyphaga</taxon>
        <taxon>Cucujiformia</taxon>
        <taxon>Tenebrionidae</taxon>
        <taxon>Zophobas</taxon>
    </lineage>
</organism>
<feature type="region of interest" description="Disordered" evidence="1">
    <location>
        <begin position="79"/>
        <end position="104"/>
    </location>
</feature>
<feature type="signal peptide" evidence="2">
    <location>
        <begin position="1"/>
        <end position="20"/>
    </location>
</feature>
<feature type="region of interest" description="Disordered" evidence="1">
    <location>
        <begin position="19"/>
        <end position="42"/>
    </location>
</feature>
<dbReference type="EMBL" id="JALNTZ010000001">
    <property type="protein sequence ID" value="KAJ3667185.1"/>
    <property type="molecule type" value="Genomic_DNA"/>
</dbReference>
<name>A0AA38J1B4_9CUCU</name>
<proteinExistence type="predicted"/>
<keyword evidence="4" id="KW-1185">Reference proteome</keyword>
<reference evidence="3" key="1">
    <citation type="journal article" date="2023" name="G3 (Bethesda)">
        <title>Whole genome assemblies of Zophobas morio and Tenebrio molitor.</title>
        <authorList>
            <person name="Kaur S."/>
            <person name="Stinson S.A."/>
            <person name="diCenzo G.C."/>
        </authorList>
    </citation>
    <scope>NUCLEOTIDE SEQUENCE</scope>
    <source>
        <strain evidence="3">QUZm001</strain>
    </source>
</reference>
<gene>
    <name evidence="3" type="ORF">Zmor_002585</name>
</gene>
<feature type="compositionally biased region" description="Polar residues" evidence="1">
    <location>
        <begin position="205"/>
        <end position="214"/>
    </location>
</feature>
<feature type="chain" id="PRO_5041465876" evidence="2">
    <location>
        <begin position="21"/>
        <end position="334"/>
    </location>
</feature>
<evidence type="ECO:0000256" key="1">
    <source>
        <dbReference type="SAM" id="MobiDB-lite"/>
    </source>
</evidence>
<sequence>MMAFIRVIALALALAGSSWSSHPSESARNQYGAREDRPQPQLLTEATDHLPEVLPSQQAGVAASKQATAAPDLQVGCGDGFIHENSHKSEVDKAPSKPRRKRSYTPWSGRVVYSVPYPSISVWRPPVYQLQRPYFIPIYGYEGRVPIYYPPQPLPVNPGVPKDNPPFKGPTYLPPTETTPKFTDRFNGGDNGDDMNVWDAVDNGGVTQRPPQGLTTQVTPTRRTRPPGFPKTPPLVHNPTDPEGFPAANEGVTMPPPTPPRPTRPTAPTRPTQPAPPEPSRCVWAIISCCSSSNDISYDCFDQRGCPGAFWDTNPCDSEFSRAAIAAALNYYNK</sequence>
<comment type="caution">
    <text evidence="3">The sequence shown here is derived from an EMBL/GenBank/DDBJ whole genome shotgun (WGS) entry which is preliminary data.</text>
</comment>
<evidence type="ECO:0000256" key="2">
    <source>
        <dbReference type="SAM" id="SignalP"/>
    </source>
</evidence>
<evidence type="ECO:0000313" key="3">
    <source>
        <dbReference type="EMBL" id="KAJ3667185.1"/>
    </source>
</evidence>
<feature type="compositionally biased region" description="Pro residues" evidence="1">
    <location>
        <begin position="254"/>
        <end position="265"/>
    </location>
</feature>
<feature type="compositionally biased region" description="Basic and acidic residues" evidence="1">
    <location>
        <begin position="81"/>
        <end position="95"/>
    </location>
</feature>
<keyword evidence="2" id="KW-0732">Signal</keyword>
<feature type="region of interest" description="Disordered" evidence="1">
    <location>
        <begin position="203"/>
        <end position="278"/>
    </location>
</feature>
<dbReference type="AlphaFoldDB" id="A0AA38J1B4"/>
<dbReference type="Proteomes" id="UP001168821">
    <property type="component" value="Unassembled WGS sequence"/>
</dbReference>
<evidence type="ECO:0000313" key="4">
    <source>
        <dbReference type="Proteomes" id="UP001168821"/>
    </source>
</evidence>
<protein>
    <submittedName>
        <fullName evidence="3">Uncharacterized protein</fullName>
    </submittedName>
</protein>